<comment type="similarity">
    <text evidence="1 3">Belongs to the DapA family.</text>
</comment>
<dbReference type="PANTHER" id="PTHR12128">
    <property type="entry name" value="DIHYDRODIPICOLINATE SYNTHASE"/>
    <property type="match status" value="1"/>
</dbReference>
<dbReference type="PIRSF" id="PIRSF001365">
    <property type="entry name" value="DHDPS"/>
    <property type="match status" value="1"/>
</dbReference>
<evidence type="ECO:0000256" key="4">
    <source>
        <dbReference type="PIRSR" id="PIRSR001365-1"/>
    </source>
</evidence>
<dbReference type="Gene3D" id="3.20.20.70">
    <property type="entry name" value="Aldolase class I"/>
    <property type="match status" value="1"/>
</dbReference>
<dbReference type="CDD" id="cd00408">
    <property type="entry name" value="DHDPS-like"/>
    <property type="match status" value="1"/>
</dbReference>
<evidence type="ECO:0000256" key="3">
    <source>
        <dbReference type="PIRNR" id="PIRNR001365"/>
    </source>
</evidence>
<sequence>MLLPVRADNGIDYQLLEDELDILCSAGISGIYSNGTAGEFFNQTESEFDSINQLLAQKCSQSGIPFQIGASHMSPLISLERIRRSRSLKPGAFQVIMPDWVAPNPDEQVNFLKVIAEEAFPIPLVLYHVGHTKTVLKPADFGRLALEIPSLIGIKVGAGGAEWYTAMLKENPPLSVFVPGHKLATGVKEGVASGAYSNMACIHPQAAQQWYLLMQEDLPAALEMEQRITQFFDQCILPLHFKGYSDMALDKFLAAIGGWTAVGTRVRWPYQSIDQQEVSAVRKIGRKLIPEFFLV</sequence>
<keyword evidence="2 3" id="KW-0456">Lyase</keyword>
<evidence type="ECO:0000313" key="6">
    <source>
        <dbReference type="Proteomes" id="UP000680038"/>
    </source>
</evidence>
<dbReference type="EMBL" id="CAJRAF010000002">
    <property type="protein sequence ID" value="CAG5002381.1"/>
    <property type="molecule type" value="Genomic_DNA"/>
</dbReference>
<evidence type="ECO:0000256" key="2">
    <source>
        <dbReference type="ARBA" id="ARBA00023239"/>
    </source>
</evidence>
<reference evidence="5" key="1">
    <citation type="submission" date="2021-04" db="EMBL/GenBank/DDBJ databases">
        <authorList>
            <person name="Rodrigo-Torres L."/>
            <person name="Arahal R. D."/>
            <person name="Lucena T."/>
        </authorList>
    </citation>
    <scope>NUCLEOTIDE SEQUENCE</scope>
    <source>
        <strain evidence="5">CECT 9275</strain>
    </source>
</reference>
<feature type="active site" description="Proton donor/acceptor" evidence="4">
    <location>
        <position position="127"/>
    </location>
</feature>
<feature type="active site" description="Schiff-base intermediate with substrate" evidence="4">
    <location>
        <position position="155"/>
    </location>
</feature>
<comment type="caution">
    <text evidence="5">The sequence shown here is derived from an EMBL/GenBank/DDBJ whole genome shotgun (WGS) entry which is preliminary data.</text>
</comment>
<dbReference type="Pfam" id="PF00701">
    <property type="entry name" value="DHDPS"/>
    <property type="match status" value="1"/>
</dbReference>
<evidence type="ECO:0000313" key="5">
    <source>
        <dbReference type="EMBL" id="CAG5002381.1"/>
    </source>
</evidence>
<dbReference type="SUPFAM" id="SSF51569">
    <property type="entry name" value="Aldolase"/>
    <property type="match status" value="1"/>
</dbReference>
<dbReference type="SMART" id="SM01130">
    <property type="entry name" value="DHDPS"/>
    <property type="match status" value="1"/>
</dbReference>
<dbReference type="Proteomes" id="UP000680038">
    <property type="component" value="Unassembled WGS sequence"/>
</dbReference>
<evidence type="ECO:0000256" key="1">
    <source>
        <dbReference type="ARBA" id="ARBA00007592"/>
    </source>
</evidence>
<accession>A0A916JD00</accession>
<dbReference type="InterPro" id="IPR002220">
    <property type="entry name" value="DapA-like"/>
</dbReference>
<protein>
    <submittedName>
        <fullName evidence="5">4-hydroxy-tetrahydrodipicolinate synthase</fullName>
        <ecNumber evidence="5">4.3.3.7</ecNumber>
    </submittedName>
</protein>
<name>A0A916JD00_9BACT</name>
<dbReference type="AlphaFoldDB" id="A0A916JD00"/>
<dbReference type="InterPro" id="IPR013785">
    <property type="entry name" value="Aldolase_TIM"/>
</dbReference>
<keyword evidence="6" id="KW-1185">Reference proteome</keyword>
<dbReference type="PANTHER" id="PTHR12128:SF66">
    <property type="entry name" value="4-HYDROXY-2-OXOGLUTARATE ALDOLASE, MITOCHONDRIAL"/>
    <property type="match status" value="1"/>
</dbReference>
<dbReference type="EC" id="4.3.3.7" evidence="5"/>
<proteinExistence type="inferred from homology"/>
<organism evidence="5 6">
    <name type="scientific">Dyadobacter helix</name>
    <dbReference type="NCBI Taxonomy" id="2822344"/>
    <lineage>
        <taxon>Bacteria</taxon>
        <taxon>Pseudomonadati</taxon>
        <taxon>Bacteroidota</taxon>
        <taxon>Cytophagia</taxon>
        <taxon>Cytophagales</taxon>
        <taxon>Spirosomataceae</taxon>
        <taxon>Dyadobacter</taxon>
    </lineage>
</organism>
<gene>
    <name evidence="5" type="primary">dapA_3</name>
    <name evidence="5" type="ORF">DYBT9275_02879</name>
</gene>
<dbReference type="GO" id="GO:0008840">
    <property type="term" value="F:4-hydroxy-tetrahydrodipicolinate synthase activity"/>
    <property type="evidence" value="ECO:0007669"/>
    <property type="project" value="UniProtKB-EC"/>
</dbReference>